<proteinExistence type="predicted"/>
<dbReference type="EMBL" id="JAVRJZ010000005">
    <property type="protein sequence ID" value="KAK2722760.1"/>
    <property type="molecule type" value="Genomic_DNA"/>
</dbReference>
<accession>A0AA88LIA7</accession>
<keyword evidence="4" id="KW-1185">Reference proteome</keyword>
<dbReference type="InterPro" id="IPR043519">
    <property type="entry name" value="NT_sf"/>
</dbReference>
<protein>
    <recommendedName>
        <fullName evidence="5">RNA-directed RNA polymerase</fullName>
    </recommendedName>
</protein>
<dbReference type="Pfam" id="PF22600">
    <property type="entry name" value="MTPAP-like_central"/>
    <property type="match status" value="1"/>
</dbReference>
<feature type="domain" description="RDRP C-terminal head" evidence="2">
    <location>
        <begin position="3"/>
        <end position="55"/>
    </location>
</feature>
<dbReference type="SUPFAM" id="SSF81301">
    <property type="entry name" value="Nucleotidyltransferase"/>
    <property type="match status" value="1"/>
</dbReference>
<sequence>MFFQDSDKSDQKEKASAWYYVAYNQSVPDSVTFRSFAWIVSDILCEIKLSKASDVQRVRENVVFLEIGEEVTNYFSETADILSATIARRILIGNRIKAVIRDYATKAYKEQIEIRPFGSVTIFTCDFYSDLDLSLIVNDSNDKQFLPSHYLRTSVMPSLSNKAESVVDLTNSQVPHIKCSVLDNEGSVNVDLSVNSVGLLKTSLI</sequence>
<comment type="caution">
    <text evidence="3">The sequence shown here is derived from an EMBL/GenBank/DDBJ whole genome shotgun (WGS) entry which is preliminary data.</text>
</comment>
<feature type="domain" description="Poly(A) RNA polymerase mitochondrial-like central palm" evidence="1">
    <location>
        <begin position="83"/>
        <end position="205"/>
    </location>
</feature>
<evidence type="ECO:0000313" key="3">
    <source>
        <dbReference type="EMBL" id="KAK2722760.1"/>
    </source>
</evidence>
<evidence type="ECO:0000313" key="4">
    <source>
        <dbReference type="Proteomes" id="UP001187531"/>
    </source>
</evidence>
<dbReference type="AlphaFoldDB" id="A0AA88LIA7"/>
<evidence type="ECO:0008006" key="5">
    <source>
        <dbReference type="Google" id="ProtNLM"/>
    </source>
</evidence>
<name>A0AA88LIA7_ARTSF</name>
<organism evidence="3 4">
    <name type="scientific">Artemia franciscana</name>
    <name type="common">Brine shrimp</name>
    <name type="synonym">Artemia sanfranciscana</name>
    <dbReference type="NCBI Taxonomy" id="6661"/>
    <lineage>
        <taxon>Eukaryota</taxon>
        <taxon>Metazoa</taxon>
        <taxon>Ecdysozoa</taxon>
        <taxon>Arthropoda</taxon>
        <taxon>Crustacea</taxon>
        <taxon>Branchiopoda</taxon>
        <taxon>Anostraca</taxon>
        <taxon>Artemiidae</taxon>
        <taxon>Artemia</taxon>
    </lineage>
</organism>
<dbReference type="Proteomes" id="UP001187531">
    <property type="component" value="Unassembled WGS sequence"/>
</dbReference>
<dbReference type="Pfam" id="PF26253">
    <property type="entry name" value="RdRP_head"/>
    <property type="match status" value="1"/>
</dbReference>
<evidence type="ECO:0000259" key="1">
    <source>
        <dbReference type="Pfam" id="PF22600"/>
    </source>
</evidence>
<reference evidence="3" key="1">
    <citation type="submission" date="2023-07" db="EMBL/GenBank/DDBJ databases">
        <title>Chromosome-level genome assembly of Artemia franciscana.</title>
        <authorList>
            <person name="Jo E."/>
        </authorList>
    </citation>
    <scope>NUCLEOTIDE SEQUENCE</scope>
    <source>
        <tissue evidence="3">Whole body</tissue>
    </source>
</reference>
<gene>
    <name evidence="3" type="ORF">QYM36_003077</name>
</gene>
<dbReference type="InterPro" id="IPR058752">
    <property type="entry name" value="RDRP_C_head"/>
</dbReference>
<dbReference type="Gene3D" id="3.30.460.10">
    <property type="entry name" value="Beta Polymerase, domain 2"/>
    <property type="match status" value="1"/>
</dbReference>
<evidence type="ECO:0000259" key="2">
    <source>
        <dbReference type="Pfam" id="PF26253"/>
    </source>
</evidence>
<dbReference type="InterPro" id="IPR054708">
    <property type="entry name" value="MTPAP-like_central"/>
</dbReference>